<comment type="similarity">
    <text evidence="4">Belongs to the gamma-glutamyltransferase family.</text>
</comment>
<dbReference type="GO" id="GO:0006751">
    <property type="term" value="P:glutathione catabolic process"/>
    <property type="evidence" value="ECO:0007669"/>
    <property type="project" value="UniProtKB-UniRule"/>
</dbReference>
<gene>
    <name evidence="10" type="ORF">CYFA0S_04e06722g</name>
</gene>
<dbReference type="UniPathway" id="UPA00204"/>
<dbReference type="InterPro" id="IPR043137">
    <property type="entry name" value="GGT_ssub_C"/>
</dbReference>
<feature type="binding site" evidence="7">
    <location>
        <begin position="438"/>
        <end position="440"/>
    </location>
    <ligand>
        <name>L-glutamate</name>
        <dbReference type="ChEBI" id="CHEBI:29985"/>
    </ligand>
</feature>
<dbReference type="PhylomeDB" id="A0A061AZQ9"/>
<evidence type="ECO:0000256" key="8">
    <source>
        <dbReference type="RuleBase" id="RU368068"/>
    </source>
</evidence>
<feature type="transmembrane region" description="Helical" evidence="9">
    <location>
        <begin position="12"/>
        <end position="32"/>
    </location>
</feature>
<dbReference type="AlphaFoldDB" id="A0A061AZQ9"/>
<comment type="function">
    <text evidence="8">Cleaves the gamma-glutamyl peptide bond of glutathione and glutathione conjugates.</text>
</comment>
<keyword evidence="9" id="KW-0812">Transmembrane</keyword>
<dbReference type="PANTHER" id="PTHR11686:SF9">
    <property type="entry name" value="RE13973P"/>
    <property type="match status" value="1"/>
</dbReference>
<keyword evidence="8" id="KW-0808">Transferase</keyword>
<dbReference type="NCBIfam" id="TIGR00066">
    <property type="entry name" value="g_glut_trans"/>
    <property type="match status" value="1"/>
</dbReference>
<keyword evidence="8" id="KW-0012">Acyltransferase</keyword>
<dbReference type="FunFam" id="3.60.20.40:FF:000001">
    <property type="entry name" value="Gamma-glutamyltranspeptidase 1"/>
    <property type="match status" value="1"/>
</dbReference>
<dbReference type="InterPro" id="IPR029055">
    <property type="entry name" value="Ntn_hydrolases_N"/>
</dbReference>
<accession>A0A061AZQ9</accession>
<comment type="catalytic activity">
    <reaction evidence="5 8">
        <text>an N-terminal (5-L-glutamyl)-[peptide] + an alpha-amino acid = 5-L-glutamyl amino acid + an N-terminal L-alpha-aminoacyl-[peptide]</text>
        <dbReference type="Rhea" id="RHEA:23904"/>
        <dbReference type="Rhea" id="RHEA-COMP:9780"/>
        <dbReference type="Rhea" id="RHEA-COMP:9795"/>
        <dbReference type="ChEBI" id="CHEBI:77644"/>
        <dbReference type="ChEBI" id="CHEBI:78597"/>
        <dbReference type="ChEBI" id="CHEBI:78599"/>
        <dbReference type="ChEBI" id="CHEBI:78608"/>
        <dbReference type="EC" id="2.3.2.2"/>
    </reaction>
</comment>
<dbReference type="InterPro" id="IPR043138">
    <property type="entry name" value="GGT_lsub"/>
</dbReference>
<dbReference type="Gene3D" id="1.10.246.130">
    <property type="match status" value="1"/>
</dbReference>
<keyword evidence="8" id="KW-0378">Hydrolase</keyword>
<evidence type="ECO:0000256" key="9">
    <source>
        <dbReference type="SAM" id="Phobius"/>
    </source>
</evidence>
<proteinExistence type="inferred from homology"/>
<evidence type="ECO:0000256" key="2">
    <source>
        <dbReference type="ARBA" id="ARBA00001089"/>
    </source>
</evidence>
<evidence type="ECO:0000256" key="4">
    <source>
        <dbReference type="ARBA" id="ARBA00009381"/>
    </source>
</evidence>
<dbReference type="MEROPS" id="T03.012"/>
<keyword evidence="9" id="KW-1133">Transmembrane helix</keyword>
<protein>
    <recommendedName>
        <fullName evidence="8">Glutathione hydrolase</fullName>
        <ecNumber evidence="8">2.3.2.2</ecNumber>
        <ecNumber evidence="8">3.4.19.13</ecNumber>
    </recommendedName>
    <alternativeName>
        <fullName evidence="8">Gamma-glutamyltransferase</fullName>
    </alternativeName>
    <alternativeName>
        <fullName evidence="8">Gamma-glutamyltranspeptidase</fullName>
    </alternativeName>
</protein>
<evidence type="ECO:0000256" key="1">
    <source>
        <dbReference type="ARBA" id="ARBA00001049"/>
    </source>
</evidence>
<feature type="binding site" evidence="7">
    <location>
        <position position="145"/>
    </location>
    <ligand>
        <name>L-glutamate</name>
        <dbReference type="ChEBI" id="CHEBI:29985"/>
    </ligand>
</feature>
<dbReference type="GO" id="GO:0005886">
    <property type="term" value="C:plasma membrane"/>
    <property type="evidence" value="ECO:0007669"/>
    <property type="project" value="TreeGrafter"/>
</dbReference>
<sequence>MANQNWHLHNGATRLGAIIFISLVIYSSLVALKPSSLNFTETQLDGFYTISKDRGIDISPLLREPDLDPDPRHLHSSPLGAVACDVPHCSKLGASILEKGGNAADAAVTVALCVGGTNMFNSGIGGGGFIVSKKFKEDAISIDAREMAPIRSHKYMYKGREYLSKVSGLAAAIPGELKGLYTLFESQGSGVLSWSDVIMPVVDLMRGGWNTSIVLSAAVAADKHIFEKDYQTWNFLFRDNSTTEVIRQGDRIRQTALADTLELIAKNGSDAIFYDPHGPIASHLIRTIQRNGGIFTNEDFEMYNVSITRALHTEFLGNDVFTCAGSCSGPAMITGLKIMNSYGVHEGGDMEPVATHRLVESMKWIASSRSRLGDQTNNMIEFVTSDDWAEYARKHIDDNKTLNHWSEYKPAYEVTNPHGTTSFSIVDRNHNAVAMTSTINLLFGCLVRDSTTGIILNNEMDDFSTPGVPNAFGVEPSVYNFISPRKRPLSSSVPTIVVNELKRPDLIIGAAGGSRITTAVFQAIVRVYSYNMPILETLSYPRMHHQLLPDTIEHEVHIGSDITEALQARGHNMTVSIPKTAMNAIRRWRAQYHAVSDYWRKRGEAAVPNK</sequence>
<dbReference type="EC" id="3.4.19.13" evidence="8"/>
<dbReference type="EC" id="2.3.2.2" evidence="8"/>
<comment type="catalytic activity">
    <reaction evidence="1 8">
        <text>an S-substituted glutathione + H2O = an S-substituted L-cysteinylglycine + L-glutamate</text>
        <dbReference type="Rhea" id="RHEA:59468"/>
        <dbReference type="ChEBI" id="CHEBI:15377"/>
        <dbReference type="ChEBI" id="CHEBI:29985"/>
        <dbReference type="ChEBI" id="CHEBI:90779"/>
        <dbReference type="ChEBI" id="CHEBI:143103"/>
        <dbReference type="EC" id="3.4.19.13"/>
    </reaction>
</comment>
<evidence type="ECO:0000256" key="3">
    <source>
        <dbReference type="ARBA" id="ARBA00005115"/>
    </source>
</evidence>
<dbReference type="Gene3D" id="3.60.20.40">
    <property type="match status" value="1"/>
</dbReference>
<dbReference type="InterPro" id="IPR000101">
    <property type="entry name" value="GGT_peptidase"/>
</dbReference>
<dbReference type="PRINTS" id="PR01210">
    <property type="entry name" value="GGTRANSPTASE"/>
</dbReference>
<dbReference type="PANTHER" id="PTHR11686">
    <property type="entry name" value="GAMMA GLUTAMYL TRANSPEPTIDASE"/>
    <property type="match status" value="1"/>
</dbReference>
<dbReference type="SUPFAM" id="SSF56235">
    <property type="entry name" value="N-terminal nucleophile aminohydrolases (Ntn hydrolases)"/>
    <property type="match status" value="1"/>
</dbReference>
<evidence type="ECO:0000256" key="7">
    <source>
        <dbReference type="PIRSR" id="PIRSR600101-2"/>
    </source>
</evidence>
<reference evidence="10" key="1">
    <citation type="journal article" date="2014" name="Genome Announc.">
        <title>Genome sequence of the yeast Cyberlindnera fabianii (Hansenula fabianii).</title>
        <authorList>
            <person name="Freel K.C."/>
            <person name="Sarilar V."/>
            <person name="Neuveglise C."/>
            <person name="Devillers H."/>
            <person name="Friedrich A."/>
            <person name="Schacherer J."/>
        </authorList>
    </citation>
    <scope>NUCLEOTIDE SEQUENCE</scope>
    <source>
        <strain evidence="10">YJS4271</strain>
    </source>
</reference>
<keyword evidence="9" id="KW-0472">Membrane</keyword>
<dbReference type="VEuPathDB" id="FungiDB:BON22_2549"/>
<dbReference type="GO" id="GO:0036374">
    <property type="term" value="F:glutathione hydrolase activity"/>
    <property type="evidence" value="ECO:0007669"/>
    <property type="project" value="UniProtKB-UniRule"/>
</dbReference>
<comment type="pathway">
    <text evidence="3 8">Sulfur metabolism; glutathione metabolism.</text>
</comment>
<dbReference type="GO" id="GO:0103068">
    <property type="term" value="F:leukotriene C4 gamma-glutamyl transferase activity"/>
    <property type="evidence" value="ECO:0007669"/>
    <property type="project" value="UniProtKB-EC"/>
</dbReference>
<name>A0A061AZQ9_CYBFA</name>
<dbReference type="Pfam" id="PF01019">
    <property type="entry name" value="G_glu_transpept"/>
    <property type="match status" value="1"/>
</dbReference>
<feature type="binding site" evidence="7">
    <location>
        <position position="513"/>
    </location>
    <ligand>
        <name>L-glutamate</name>
        <dbReference type="ChEBI" id="CHEBI:29985"/>
    </ligand>
</feature>
<dbReference type="EMBL" id="LK052889">
    <property type="protein sequence ID" value="CDR40243.1"/>
    <property type="molecule type" value="Genomic_DNA"/>
</dbReference>
<feature type="active site" description="Nucleophile" evidence="6">
    <location>
        <position position="420"/>
    </location>
</feature>
<feature type="binding site" evidence="7">
    <location>
        <begin position="490"/>
        <end position="491"/>
    </location>
    <ligand>
        <name>L-glutamate</name>
        <dbReference type="ChEBI" id="CHEBI:29985"/>
    </ligand>
</feature>
<dbReference type="OrthoDB" id="1081007at2759"/>
<feature type="binding site" evidence="7">
    <location>
        <position position="462"/>
    </location>
    <ligand>
        <name>L-glutamate</name>
        <dbReference type="ChEBI" id="CHEBI:29985"/>
    </ligand>
</feature>
<evidence type="ECO:0000313" key="10">
    <source>
        <dbReference type="EMBL" id="CDR40243.1"/>
    </source>
</evidence>
<evidence type="ECO:0000256" key="5">
    <source>
        <dbReference type="ARBA" id="ARBA00047417"/>
    </source>
</evidence>
<comment type="catalytic activity">
    <reaction evidence="2 8">
        <text>glutathione + H2O = L-cysteinylglycine + L-glutamate</text>
        <dbReference type="Rhea" id="RHEA:28807"/>
        <dbReference type="ChEBI" id="CHEBI:15377"/>
        <dbReference type="ChEBI" id="CHEBI:29985"/>
        <dbReference type="ChEBI" id="CHEBI:57925"/>
        <dbReference type="ChEBI" id="CHEBI:61694"/>
        <dbReference type="EC" id="3.4.19.13"/>
    </reaction>
</comment>
<evidence type="ECO:0000256" key="6">
    <source>
        <dbReference type="PIRSR" id="PIRSR600101-1"/>
    </source>
</evidence>
<dbReference type="GO" id="GO:0000324">
    <property type="term" value="C:fungal-type vacuole"/>
    <property type="evidence" value="ECO:0007669"/>
    <property type="project" value="TreeGrafter"/>
</dbReference>
<organism evidence="10">
    <name type="scientific">Cyberlindnera fabianii</name>
    <name type="common">Yeast</name>
    <name type="synonym">Hansenula fabianii</name>
    <dbReference type="NCBI Taxonomy" id="36022"/>
    <lineage>
        <taxon>Eukaryota</taxon>
        <taxon>Fungi</taxon>
        <taxon>Dikarya</taxon>
        <taxon>Ascomycota</taxon>
        <taxon>Saccharomycotina</taxon>
        <taxon>Saccharomycetes</taxon>
        <taxon>Phaffomycetales</taxon>
        <taxon>Phaffomycetaceae</taxon>
        <taxon>Cyberlindnera</taxon>
    </lineage>
</organism>